<protein>
    <submittedName>
        <fullName evidence="3">RHS repeat-associated core domain-containing protein</fullName>
    </submittedName>
</protein>
<dbReference type="EMBL" id="JAZDQJ010000001">
    <property type="protein sequence ID" value="MEE1931602.1"/>
    <property type="molecule type" value="Genomic_DNA"/>
</dbReference>
<evidence type="ECO:0000313" key="4">
    <source>
        <dbReference type="Proteomes" id="UP001335100"/>
    </source>
</evidence>
<evidence type="ECO:0000256" key="2">
    <source>
        <dbReference type="SAM" id="Phobius"/>
    </source>
</evidence>
<keyword evidence="2" id="KW-1133">Transmembrane helix</keyword>
<keyword evidence="4" id="KW-1185">Reference proteome</keyword>
<evidence type="ECO:0000313" key="3">
    <source>
        <dbReference type="EMBL" id="MEE1931602.1"/>
    </source>
</evidence>
<dbReference type="RefSeq" id="WP_330072626.1">
    <property type="nucleotide sequence ID" value="NZ_JAZDQJ010000001.1"/>
</dbReference>
<keyword evidence="2" id="KW-0812">Transmembrane</keyword>
<feature type="transmembrane region" description="Helical" evidence="2">
    <location>
        <begin position="107"/>
        <end position="127"/>
    </location>
</feature>
<dbReference type="Gene3D" id="2.180.10.10">
    <property type="entry name" value="RHS repeat-associated core"/>
    <property type="match status" value="1"/>
</dbReference>
<sequence>MYTPANPSASLTAQSDCRVLGPGVNRPGGLGFDGQFLESRTGHYLLGNGYRGYNPVLMRFNQPDSWSPFGSGGLNPYQYCLGDPVNHRDPTGHAAHGNSGSDDSSPWLWISVAIGVAALAVGIGVLGPKRTWLDAFSTQPRPISPPPPLPQGQTRQSVIVPNPSRPPVIPVSSPQLAGASPSTPPSASGAPPAGGGGPPVIGDLDFSLQQAVRNLDIDAFIQHSGTHGGGSAAQRALSNYLPFGGLKASGAKAPRILEKDFDSYLRTVKEQPQPDTQLIEFIKGVRPHIWKIRTGRMERHERNLLTRKPW</sequence>
<proteinExistence type="predicted"/>
<comment type="caution">
    <text evidence="3">The sequence shown here is derived from an EMBL/GenBank/DDBJ whole genome shotgun (WGS) entry which is preliminary data.</text>
</comment>
<feature type="compositionally biased region" description="Low complexity" evidence="1">
    <location>
        <begin position="170"/>
        <end position="191"/>
    </location>
</feature>
<name>A0ABU7HJA2_9PSED</name>
<gene>
    <name evidence="3" type="ORF">V0R50_00085</name>
</gene>
<accession>A0ABU7HJA2</accession>
<keyword evidence="2" id="KW-0472">Membrane</keyword>
<dbReference type="InterPro" id="IPR022385">
    <property type="entry name" value="Rhs_assc_core"/>
</dbReference>
<feature type="region of interest" description="Disordered" evidence="1">
    <location>
        <begin position="137"/>
        <end position="203"/>
    </location>
</feature>
<organism evidence="3 4">
    <name type="scientific">Pseudomonas ulcerans</name>
    <dbReference type="NCBI Taxonomy" id="3115852"/>
    <lineage>
        <taxon>Bacteria</taxon>
        <taxon>Pseudomonadati</taxon>
        <taxon>Pseudomonadota</taxon>
        <taxon>Gammaproteobacteria</taxon>
        <taxon>Pseudomonadales</taxon>
        <taxon>Pseudomonadaceae</taxon>
        <taxon>Pseudomonas</taxon>
    </lineage>
</organism>
<dbReference type="Proteomes" id="UP001335100">
    <property type="component" value="Unassembled WGS sequence"/>
</dbReference>
<dbReference type="NCBIfam" id="TIGR03696">
    <property type="entry name" value="Rhs_assc_core"/>
    <property type="match status" value="1"/>
</dbReference>
<dbReference type="SUPFAM" id="SSF56399">
    <property type="entry name" value="ADP-ribosylation"/>
    <property type="match status" value="1"/>
</dbReference>
<evidence type="ECO:0000256" key="1">
    <source>
        <dbReference type="SAM" id="MobiDB-lite"/>
    </source>
</evidence>
<reference evidence="3 4" key="1">
    <citation type="submission" date="2024-01" db="EMBL/GenBank/DDBJ databases">
        <title>Unpublished Manusciprt.</title>
        <authorList>
            <person name="Duman M."/>
            <person name="Valdes E.G."/>
            <person name="Ajmi N."/>
            <person name="Altun S."/>
            <person name="Saticioglu I.B."/>
        </authorList>
    </citation>
    <scope>NUCLEOTIDE SEQUENCE [LARGE SCALE GENOMIC DNA]</scope>
    <source>
        <strain evidence="3 4">148P</strain>
    </source>
</reference>